<dbReference type="AlphaFoldDB" id="A0A8E2AVP8"/>
<evidence type="ECO:0000313" key="10">
    <source>
        <dbReference type="Proteomes" id="UP000250043"/>
    </source>
</evidence>
<gene>
    <name evidence="9" type="ORF">OBBRIDRAFT_837263</name>
</gene>
<feature type="domain" description="J" evidence="7">
    <location>
        <begin position="103"/>
        <end position="174"/>
    </location>
</feature>
<name>A0A8E2AVP8_9APHY</name>
<protein>
    <recommendedName>
        <fullName evidence="3">Diphthamide biosynthesis protein 4</fullName>
    </recommendedName>
</protein>
<sequence>MGFMHRGRRNDEGVMHFAKSERDLGPETRKWLQTAAGRRPLTYAPPADVAHVLSDILPGTSANGNHAHHLPGVIFSASTTSSPVPGAHPPPLLIKLAAPPPPDYYALLAIPPSASPADIKRAYHRLLLLSHPDKRAHAPSPASGPPPPIDIDLVKQAYTTLSSPAARAAYDASLRALAHAPRGPRPAAVISLEDFEEGGADAGWSVWRHACRCGGAYVITEREMDAGEHLVGCESCSEVVWVGYELAEGDRDGES</sequence>
<dbReference type="OrthoDB" id="445556at2759"/>
<dbReference type="CDD" id="cd06257">
    <property type="entry name" value="DnaJ"/>
    <property type="match status" value="1"/>
</dbReference>
<feature type="domain" description="DPH-type MB" evidence="8">
    <location>
        <begin position="186"/>
        <end position="245"/>
    </location>
</feature>
<evidence type="ECO:0000256" key="3">
    <source>
        <dbReference type="ARBA" id="ARBA00021797"/>
    </source>
</evidence>
<dbReference type="PROSITE" id="PS51074">
    <property type="entry name" value="DPH_MB"/>
    <property type="match status" value="1"/>
</dbReference>
<keyword evidence="10" id="KW-1185">Reference proteome</keyword>
<dbReference type="EMBL" id="KV722481">
    <property type="protein sequence ID" value="OCH87547.1"/>
    <property type="molecule type" value="Genomic_DNA"/>
</dbReference>
<keyword evidence="5" id="KW-0862">Zinc</keyword>
<evidence type="ECO:0000256" key="6">
    <source>
        <dbReference type="ARBA" id="ARBA00023004"/>
    </source>
</evidence>
<evidence type="ECO:0000259" key="7">
    <source>
        <dbReference type="PROSITE" id="PS50076"/>
    </source>
</evidence>
<dbReference type="SUPFAM" id="SSF46565">
    <property type="entry name" value="Chaperone J-domain"/>
    <property type="match status" value="1"/>
</dbReference>
<dbReference type="SUPFAM" id="SSF144217">
    <property type="entry name" value="CSL zinc finger"/>
    <property type="match status" value="1"/>
</dbReference>
<dbReference type="GO" id="GO:0008198">
    <property type="term" value="F:ferrous iron binding"/>
    <property type="evidence" value="ECO:0007669"/>
    <property type="project" value="TreeGrafter"/>
</dbReference>
<evidence type="ECO:0000259" key="8">
    <source>
        <dbReference type="PROSITE" id="PS51074"/>
    </source>
</evidence>
<dbReference type="GO" id="GO:0001671">
    <property type="term" value="F:ATPase activator activity"/>
    <property type="evidence" value="ECO:0007669"/>
    <property type="project" value="TreeGrafter"/>
</dbReference>
<dbReference type="InterPro" id="IPR036869">
    <property type="entry name" value="J_dom_sf"/>
</dbReference>
<reference evidence="9 10" key="1">
    <citation type="submission" date="2016-07" db="EMBL/GenBank/DDBJ databases">
        <title>Draft genome of the white-rot fungus Obba rivulosa 3A-2.</title>
        <authorList>
            <consortium name="DOE Joint Genome Institute"/>
            <person name="Miettinen O."/>
            <person name="Riley R."/>
            <person name="Acob R."/>
            <person name="Barry K."/>
            <person name="Cullen D."/>
            <person name="De Vries R."/>
            <person name="Hainaut M."/>
            <person name="Hatakka A."/>
            <person name="Henrissat B."/>
            <person name="Hilden K."/>
            <person name="Kuo R."/>
            <person name="Labutti K."/>
            <person name="Lipzen A."/>
            <person name="Makela M.R."/>
            <person name="Sandor L."/>
            <person name="Spatafora J.W."/>
            <person name="Grigoriev I.V."/>
            <person name="Hibbett D.S."/>
        </authorList>
    </citation>
    <scope>NUCLEOTIDE SEQUENCE [LARGE SCALE GENOMIC DNA]</scope>
    <source>
        <strain evidence="9 10">3A-2</strain>
    </source>
</reference>
<dbReference type="InterPro" id="IPR007872">
    <property type="entry name" value="DPH_MB_dom"/>
</dbReference>
<evidence type="ECO:0000256" key="1">
    <source>
        <dbReference type="ARBA" id="ARBA00003474"/>
    </source>
</evidence>
<dbReference type="Proteomes" id="UP000250043">
    <property type="component" value="Unassembled WGS sequence"/>
</dbReference>
<organism evidence="9 10">
    <name type="scientific">Obba rivulosa</name>
    <dbReference type="NCBI Taxonomy" id="1052685"/>
    <lineage>
        <taxon>Eukaryota</taxon>
        <taxon>Fungi</taxon>
        <taxon>Dikarya</taxon>
        <taxon>Basidiomycota</taxon>
        <taxon>Agaricomycotina</taxon>
        <taxon>Agaricomycetes</taxon>
        <taxon>Polyporales</taxon>
        <taxon>Gelatoporiaceae</taxon>
        <taxon>Obba</taxon>
    </lineage>
</organism>
<dbReference type="UniPathway" id="UPA00559"/>
<dbReference type="Gene3D" id="1.10.287.110">
    <property type="entry name" value="DnaJ domain"/>
    <property type="match status" value="1"/>
</dbReference>
<evidence type="ECO:0000313" key="9">
    <source>
        <dbReference type="EMBL" id="OCH87547.1"/>
    </source>
</evidence>
<dbReference type="InterPro" id="IPR001623">
    <property type="entry name" value="DnaJ_domain"/>
</dbReference>
<evidence type="ECO:0000256" key="4">
    <source>
        <dbReference type="ARBA" id="ARBA00022723"/>
    </source>
</evidence>
<accession>A0A8E2AVP8</accession>
<dbReference type="SMART" id="SM00271">
    <property type="entry name" value="DnaJ"/>
    <property type="match status" value="1"/>
</dbReference>
<keyword evidence="4" id="KW-0479">Metal-binding</keyword>
<evidence type="ECO:0000256" key="5">
    <source>
        <dbReference type="ARBA" id="ARBA00022833"/>
    </source>
</evidence>
<evidence type="ECO:0000256" key="2">
    <source>
        <dbReference type="ARBA" id="ARBA00006169"/>
    </source>
</evidence>
<comment type="function">
    <text evidence="1">Required for the first step of diphthamide biosynthesis, the transfer of 3-amino-3-carboxypropyl from S-adenosyl-L-methionine to a histidine residue. Diphthamide is a post-translational modification of histidine which occurs in elongation factor 2.</text>
</comment>
<dbReference type="GO" id="GO:0017183">
    <property type="term" value="P:protein histidyl modification to diphthamide"/>
    <property type="evidence" value="ECO:0007669"/>
    <property type="project" value="UniProtKB-UniPathway"/>
</dbReference>
<dbReference type="Gene3D" id="3.10.660.10">
    <property type="entry name" value="DPH Zinc finger"/>
    <property type="match status" value="1"/>
</dbReference>
<dbReference type="InterPro" id="IPR036671">
    <property type="entry name" value="DPH_MB_sf"/>
</dbReference>
<keyword evidence="6" id="KW-0408">Iron</keyword>
<dbReference type="PANTHER" id="PTHR45255">
    <property type="entry name" value="DNAJ HOMOLOG SUBFAMILY C MEMBER 24"/>
    <property type="match status" value="1"/>
</dbReference>
<dbReference type="PANTHER" id="PTHR45255:SF1">
    <property type="entry name" value="DNAJ HOMOLOG SUBFAMILY C MEMBER 24"/>
    <property type="match status" value="1"/>
</dbReference>
<proteinExistence type="inferred from homology"/>
<dbReference type="PROSITE" id="PS50076">
    <property type="entry name" value="DNAJ_2"/>
    <property type="match status" value="1"/>
</dbReference>
<dbReference type="Pfam" id="PF00226">
    <property type="entry name" value="DnaJ"/>
    <property type="match status" value="1"/>
</dbReference>
<comment type="similarity">
    <text evidence="2">Belongs to the DPH4 family.</text>
</comment>
<dbReference type="Pfam" id="PF05207">
    <property type="entry name" value="Zn_ribbon_CSL"/>
    <property type="match status" value="1"/>
</dbReference>